<evidence type="ECO:0000259" key="4">
    <source>
        <dbReference type="Pfam" id="PF23598"/>
    </source>
</evidence>
<evidence type="ECO:0000256" key="3">
    <source>
        <dbReference type="SAM" id="MobiDB-lite"/>
    </source>
</evidence>
<keyword evidence="1" id="KW-0677">Repeat</keyword>
<dbReference type="InterPro" id="IPR036388">
    <property type="entry name" value="WH-like_DNA-bd_sf"/>
</dbReference>
<organism evidence="5 6">
    <name type="scientific">Arabidopsis arenosa</name>
    <name type="common">Sand rock-cress</name>
    <name type="synonym">Cardaminopsis arenosa</name>
    <dbReference type="NCBI Taxonomy" id="38785"/>
    <lineage>
        <taxon>Eukaryota</taxon>
        <taxon>Viridiplantae</taxon>
        <taxon>Streptophyta</taxon>
        <taxon>Embryophyta</taxon>
        <taxon>Tracheophyta</taxon>
        <taxon>Spermatophyta</taxon>
        <taxon>Magnoliopsida</taxon>
        <taxon>eudicotyledons</taxon>
        <taxon>Gunneridae</taxon>
        <taxon>Pentapetalae</taxon>
        <taxon>rosids</taxon>
        <taxon>malvids</taxon>
        <taxon>Brassicales</taxon>
        <taxon>Brassicaceae</taxon>
        <taxon>Camelineae</taxon>
        <taxon>Arabidopsis</taxon>
    </lineage>
</organism>
<keyword evidence="6" id="KW-1185">Reference proteome</keyword>
<feature type="compositionally biased region" description="Basic and acidic residues" evidence="3">
    <location>
        <begin position="11"/>
        <end position="20"/>
    </location>
</feature>
<dbReference type="InterPro" id="IPR055414">
    <property type="entry name" value="LRR_R13L4/SHOC2-like"/>
</dbReference>
<feature type="compositionally biased region" description="Polar residues" evidence="3">
    <location>
        <begin position="1"/>
        <end position="10"/>
    </location>
</feature>
<dbReference type="GO" id="GO:0006952">
    <property type="term" value="P:defense response"/>
    <property type="evidence" value="ECO:0007669"/>
    <property type="project" value="UniProtKB-KW"/>
</dbReference>
<feature type="domain" description="Disease resistance R13L4/SHOC-2-like LRR" evidence="4">
    <location>
        <begin position="367"/>
        <end position="598"/>
    </location>
</feature>
<gene>
    <name evidence="5" type="ORF">AARE701A_LOCUS19007</name>
</gene>
<keyword evidence="2" id="KW-0611">Plant defense</keyword>
<dbReference type="Pfam" id="PF23598">
    <property type="entry name" value="LRR_14"/>
    <property type="match status" value="1"/>
</dbReference>
<accession>A0A8S2AVL7</accession>
<reference evidence="5" key="1">
    <citation type="submission" date="2021-01" db="EMBL/GenBank/DDBJ databases">
        <authorList>
            <person name="Bezrukov I."/>
        </authorList>
    </citation>
    <scope>NUCLEOTIDE SEQUENCE</scope>
</reference>
<evidence type="ECO:0000313" key="5">
    <source>
        <dbReference type="EMBL" id="CAE6187894.1"/>
    </source>
</evidence>
<feature type="compositionally biased region" description="Basic and acidic residues" evidence="3">
    <location>
        <begin position="41"/>
        <end position="62"/>
    </location>
</feature>
<evidence type="ECO:0000256" key="2">
    <source>
        <dbReference type="ARBA" id="ARBA00022821"/>
    </source>
</evidence>
<dbReference type="Gene3D" id="1.10.10.10">
    <property type="entry name" value="Winged helix-like DNA-binding domain superfamily/Winged helix DNA-binding domain"/>
    <property type="match status" value="1"/>
</dbReference>
<name>A0A8S2AVL7_ARAAE</name>
<dbReference type="EMBL" id="LR999457">
    <property type="protein sequence ID" value="CAE6187894.1"/>
    <property type="molecule type" value="Genomic_DNA"/>
</dbReference>
<dbReference type="SUPFAM" id="SSF52058">
    <property type="entry name" value="L domain-like"/>
    <property type="match status" value="1"/>
</dbReference>
<proteinExistence type="predicted"/>
<evidence type="ECO:0000313" key="6">
    <source>
        <dbReference type="Proteomes" id="UP000682877"/>
    </source>
</evidence>
<feature type="region of interest" description="Disordered" evidence="3">
    <location>
        <begin position="1"/>
        <end position="20"/>
    </location>
</feature>
<protein>
    <recommendedName>
        <fullName evidence="4">Disease resistance R13L4/SHOC-2-like LRR domain-containing protein</fullName>
    </recommendedName>
</protein>
<dbReference type="AlphaFoldDB" id="A0A8S2AVL7"/>
<sequence length="672" mass="77436">MAANNKSQPQKSRDTLEKKVDKISKSLSELKTLLCSIKQDPVGRSDKDEGINQRNNQKETLGRSRSAPAALTHVAFDGKLITRLDHRLQVLKLKLVKLEQFQTNVGEELDKHLSTVQSLIKNLDSSRVSSQTTFWIKPDLEGMETKISDLFYQVPSLSGKPEKQKAAAYGFQDDEELIHQGKSCFYLPSMYTNVEDLTKGEVFRQVIQKFKELEIEQKICLLSFAVFPENREVHRTMLMYWWIGEGVLPVEGAEEAVREVLKEFTEKNLVEPVEERRKVAPSSYKMNPFVHSSVVLLSKEIGIFDIYRKGKKPRIKKTVMGKVCLVEGSSIPKKMPSRDHIETVFNVSESSPDFTFKWFSEKPSNKKLMIKLSTTWFKSLKVFYLGRWERSKKRQIQVQNPQLMQCLKHLKNLRFLSFQGIQTIRSLNSSVCKLRKLLILDLRECYGLKKLPEKIGSLENLVYLNMTGCYMLEWIPFRLALLKRLEVLKGFVVSDEVYEGVACKLNYLKGLTKLRKLSIEINRDDLGVGKMMEDLVELKALTSLKVTWRRDIFIGEDSTNIKTLPDQLKKLDLQRFPHEELPTWLHPENLLHLKKLHIGGGRRLKGVGDLPEKATKCAVEVLRLTSLPKLKLGWIELKQIYFPNLAFLENYECPRVTLTPCDGTGIWRSDQD</sequence>
<feature type="region of interest" description="Disordered" evidence="3">
    <location>
        <begin position="41"/>
        <end position="66"/>
    </location>
</feature>
<dbReference type="Proteomes" id="UP000682877">
    <property type="component" value="Chromosome 7"/>
</dbReference>
<dbReference type="PANTHER" id="PTHR47186">
    <property type="entry name" value="LEUCINE-RICH REPEAT-CONTAINING PROTEIN 57"/>
    <property type="match status" value="1"/>
</dbReference>
<evidence type="ECO:0000256" key="1">
    <source>
        <dbReference type="ARBA" id="ARBA00022737"/>
    </source>
</evidence>
<dbReference type="InterPro" id="IPR032675">
    <property type="entry name" value="LRR_dom_sf"/>
</dbReference>
<dbReference type="Gene3D" id="3.80.10.10">
    <property type="entry name" value="Ribonuclease Inhibitor"/>
    <property type="match status" value="1"/>
</dbReference>
<dbReference type="PANTHER" id="PTHR47186:SF54">
    <property type="entry name" value="DISEASE RESISTANCE RPP13-LIKE PROTEIN 4"/>
    <property type="match status" value="1"/>
</dbReference>